<evidence type="ECO:0000256" key="1">
    <source>
        <dbReference type="ARBA" id="ARBA00012524"/>
    </source>
</evidence>
<dbReference type="GO" id="GO:0050519">
    <property type="term" value="F:holo-citrate lyase synthase activity"/>
    <property type="evidence" value="ECO:0007669"/>
    <property type="project" value="UniProtKB-EC"/>
</dbReference>
<proteinExistence type="predicted"/>
<dbReference type="Proteomes" id="UP001079657">
    <property type="component" value="Unassembled WGS sequence"/>
</dbReference>
<gene>
    <name evidence="5" type="primary">citX</name>
    <name evidence="5" type="ORF">OXH55_12795</name>
</gene>
<dbReference type="InterPro" id="IPR005551">
    <property type="entry name" value="CitX"/>
</dbReference>
<dbReference type="Pfam" id="PF03802">
    <property type="entry name" value="CitX"/>
    <property type="match status" value="1"/>
</dbReference>
<evidence type="ECO:0000256" key="4">
    <source>
        <dbReference type="ARBA" id="ARBA00048574"/>
    </source>
</evidence>
<keyword evidence="6" id="KW-1185">Reference proteome</keyword>
<keyword evidence="3 5" id="KW-0548">Nucleotidyltransferase</keyword>
<dbReference type="EC" id="2.7.7.61" evidence="1"/>
<accession>A0ABT4CU69</accession>
<keyword evidence="2 5" id="KW-0808">Transferase</keyword>
<evidence type="ECO:0000313" key="6">
    <source>
        <dbReference type="Proteomes" id="UP001079657"/>
    </source>
</evidence>
<dbReference type="NCBIfam" id="TIGR03124">
    <property type="entry name" value="citrate_citX"/>
    <property type="match status" value="1"/>
</dbReference>
<name>A0ABT4CU69_9CLOT</name>
<evidence type="ECO:0000256" key="2">
    <source>
        <dbReference type="ARBA" id="ARBA00022679"/>
    </source>
</evidence>
<reference evidence="5" key="1">
    <citation type="submission" date="2022-12" db="EMBL/GenBank/DDBJ databases">
        <authorList>
            <person name="Wang J."/>
        </authorList>
    </citation>
    <scope>NUCLEOTIDE SEQUENCE</scope>
    <source>
        <strain evidence="5">HY-42-06</strain>
    </source>
</reference>
<organism evidence="5 6">
    <name type="scientific">Clostridium ganghwense</name>
    <dbReference type="NCBI Taxonomy" id="312089"/>
    <lineage>
        <taxon>Bacteria</taxon>
        <taxon>Bacillati</taxon>
        <taxon>Bacillota</taxon>
        <taxon>Clostridia</taxon>
        <taxon>Eubacteriales</taxon>
        <taxon>Clostridiaceae</taxon>
        <taxon>Clostridium</taxon>
    </lineage>
</organism>
<sequence length="173" mass="20585">MKYSEEDILIDKEKRMRFQQGLINKFNMPLMVIRVNYPGVNRSNDITKNIMQNMDEIISDIFSCFIHFKVFRITAEGPILTIVINRNAKETKKTTIEIEDKHILGRCVEIDVYDKDMKKISRMDLGYPQKKCFLCDNSWEKCIKDTLHTKNEIVQYILGCYREYMESFYGKKI</sequence>
<dbReference type="GO" id="GO:0016829">
    <property type="term" value="F:lyase activity"/>
    <property type="evidence" value="ECO:0007669"/>
    <property type="project" value="UniProtKB-KW"/>
</dbReference>
<comment type="catalytic activity">
    <reaction evidence="4">
        <text>apo-[citrate lyase ACP] + 2'-(5''-triphospho-alpha-D-ribosyl)-3'-dephospho-CoA = holo-[citrate lyase ACP] + diphosphate</text>
        <dbReference type="Rhea" id="RHEA:16333"/>
        <dbReference type="Rhea" id="RHEA-COMP:10157"/>
        <dbReference type="Rhea" id="RHEA-COMP:10158"/>
        <dbReference type="ChEBI" id="CHEBI:29999"/>
        <dbReference type="ChEBI" id="CHEBI:33019"/>
        <dbReference type="ChEBI" id="CHEBI:61378"/>
        <dbReference type="ChEBI" id="CHEBI:82683"/>
        <dbReference type="EC" id="2.7.7.61"/>
    </reaction>
</comment>
<protein>
    <recommendedName>
        <fullName evidence="1">citrate lyase holo-[acyl-carrier protein] synthase</fullName>
        <ecNumber evidence="1">2.7.7.61</ecNumber>
    </recommendedName>
</protein>
<dbReference type="EMBL" id="JAPQES010000004">
    <property type="protein sequence ID" value="MCY6371519.1"/>
    <property type="molecule type" value="Genomic_DNA"/>
</dbReference>
<evidence type="ECO:0000313" key="5">
    <source>
        <dbReference type="EMBL" id="MCY6371519.1"/>
    </source>
</evidence>
<evidence type="ECO:0000256" key="3">
    <source>
        <dbReference type="ARBA" id="ARBA00022695"/>
    </source>
</evidence>
<dbReference type="RefSeq" id="WP_268050379.1">
    <property type="nucleotide sequence ID" value="NZ_JAPQES010000004.1"/>
</dbReference>
<comment type="caution">
    <text evidence="5">The sequence shown here is derived from an EMBL/GenBank/DDBJ whole genome shotgun (WGS) entry which is preliminary data.</text>
</comment>
<keyword evidence="5" id="KW-0456">Lyase</keyword>